<name>A0ABV7FDB1_9GAMM</name>
<protein>
    <submittedName>
        <fullName evidence="2">GreA/GreB family elongation factor</fullName>
    </submittedName>
</protein>
<dbReference type="RefSeq" id="WP_378116311.1">
    <property type="nucleotide sequence ID" value="NZ_JBHRTF010000002.1"/>
</dbReference>
<keyword evidence="2" id="KW-0648">Protein biosynthesis</keyword>
<comment type="caution">
    <text evidence="2">The sequence shown here is derived from an EMBL/GenBank/DDBJ whole genome shotgun (WGS) entry which is preliminary data.</text>
</comment>
<feature type="domain" description="Transcription elongation factor GreA/GreB C-terminal" evidence="1">
    <location>
        <begin position="52"/>
        <end position="126"/>
    </location>
</feature>
<reference evidence="3" key="1">
    <citation type="journal article" date="2019" name="Int. J. Syst. Evol. Microbiol.">
        <title>The Global Catalogue of Microorganisms (GCM) 10K type strain sequencing project: providing services to taxonomists for standard genome sequencing and annotation.</title>
        <authorList>
            <consortium name="The Broad Institute Genomics Platform"/>
            <consortium name="The Broad Institute Genome Sequencing Center for Infectious Disease"/>
            <person name="Wu L."/>
            <person name="Ma J."/>
        </authorList>
    </citation>
    <scope>NUCLEOTIDE SEQUENCE [LARGE SCALE GENOMIC DNA]</scope>
    <source>
        <strain evidence="3">KCTC 52237</strain>
    </source>
</reference>
<keyword evidence="3" id="KW-1185">Reference proteome</keyword>
<organism evidence="2 3">
    <name type="scientific">Cellvibrio fontiphilus</name>
    <dbReference type="NCBI Taxonomy" id="1815559"/>
    <lineage>
        <taxon>Bacteria</taxon>
        <taxon>Pseudomonadati</taxon>
        <taxon>Pseudomonadota</taxon>
        <taxon>Gammaproteobacteria</taxon>
        <taxon>Cellvibrionales</taxon>
        <taxon>Cellvibrionaceae</taxon>
        <taxon>Cellvibrio</taxon>
    </lineage>
</organism>
<dbReference type="EMBL" id="JBHRTF010000002">
    <property type="protein sequence ID" value="MFC3114718.1"/>
    <property type="molecule type" value="Genomic_DNA"/>
</dbReference>
<evidence type="ECO:0000313" key="3">
    <source>
        <dbReference type="Proteomes" id="UP001595555"/>
    </source>
</evidence>
<dbReference type="InterPro" id="IPR001437">
    <property type="entry name" value="Tscrpt_elong_fac_GreA/B_C"/>
</dbReference>
<dbReference type="SUPFAM" id="SSF54534">
    <property type="entry name" value="FKBP-like"/>
    <property type="match status" value="1"/>
</dbReference>
<dbReference type="Gene3D" id="3.10.50.30">
    <property type="entry name" value="Transcription elongation factor, GreA/GreB, C-terminal domain"/>
    <property type="match status" value="1"/>
</dbReference>
<evidence type="ECO:0000313" key="2">
    <source>
        <dbReference type="EMBL" id="MFC3114718.1"/>
    </source>
</evidence>
<dbReference type="InterPro" id="IPR036953">
    <property type="entry name" value="GreA/GreB_C_sf"/>
</dbReference>
<accession>A0ABV7FDB1</accession>
<dbReference type="Pfam" id="PF01272">
    <property type="entry name" value="GreA_GreB"/>
    <property type="match status" value="1"/>
</dbReference>
<gene>
    <name evidence="2" type="ORF">ACFODX_04050</name>
</gene>
<dbReference type="GO" id="GO:0003746">
    <property type="term" value="F:translation elongation factor activity"/>
    <property type="evidence" value="ECO:0007669"/>
    <property type="project" value="UniProtKB-KW"/>
</dbReference>
<dbReference type="Proteomes" id="UP001595555">
    <property type="component" value="Unassembled WGS sequence"/>
</dbReference>
<sequence>MSIHYFNRLKKRLGDCARQHYLHLPWSMGLNTLELSTLFTSLEQAPARAGVQTQRVNIGHKVTLFDVREKEIIVLTLTNPRDSDPHSGFISCFSPLGRQLIGRMPGDLVEVKIFMRTLIFRVIRIEH</sequence>
<keyword evidence="2" id="KW-0251">Elongation factor</keyword>
<evidence type="ECO:0000259" key="1">
    <source>
        <dbReference type="Pfam" id="PF01272"/>
    </source>
</evidence>
<proteinExistence type="predicted"/>